<dbReference type="OrthoDB" id="9802365at2"/>
<evidence type="ECO:0000259" key="3">
    <source>
        <dbReference type="Pfam" id="PF17746"/>
    </source>
</evidence>
<dbReference type="Gene3D" id="3.40.1350.60">
    <property type="match status" value="1"/>
</dbReference>
<keyword evidence="5" id="KW-1185">Reference proteome</keyword>
<dbReference type="HOGENOM" id="CLU_052299_1_0_9"/>
<dbReference type="RefSeq" id="WP_010074452.1">
    <property type="nucleotide sequence ID" value="NC_014393.1"/>
</dbReference>
<dbReference type="KEGG" id="ccb:Clocel_0061"/>
<dbReference type="eggNOG" id="COG1489">
    <property type="taxonomic scope" value="Bacteria"/>
</dbReference>
<dbReference type="Pfam" id="PF03749">
    <property type="entry name" value="SfsA"/>
    <property type="match status" value="1"/>
</dbReference>
<dbReference type="AlphaFoldDB" id="D9SMR5"/>
<dbReference type="HAMAP" id="MF_00095">
    <property type="entry name" value="SfsA"/>
    <property type="match status" value="1"/>
</dbReference>
<accession>D9SMR5</accession>
<organism evidence="4 5">
    <name type="scientific">Clostridium cellulovorans (strain ATCC 35296 / DSM 3052 / OCM 3 / 743B)</name>
    <dbReference type="NCBI Taxonomy" id="573061"/>
    <lineage>
        <taxon>Bacteria</taxon>
        <taxon>Bacillati</taxon>
        <taxon>Bacillota</taxon>
        <taxon>Clostridia</taxon>
        <taxon>Eubacteriales</taxon>
        <taxon>Clostridiaceae</taxon>
        <taxon>Clostridium</taxon>
    </lineage>
</organism>
<dbReference type="NCBIfam" id="TIGR00230">
    <property type="entry name" value="sfsA"/>
    <property type="match status" value="1"/>
</dbReference>
<evidence type="ECO:0000313" key="5">
    <source>
        <dbReference type="Proteomes" id="UP000002730"/>
    </source>
</evidence>
<evidence type="ECO:0000259" key="2">
    <source>
        <dbReference type="Pfam" id="PF03749"/>
    </source>
</evidence>
<dbReference type="STRING" id="573061.Clocel_0061"/>
<dbReference type="InterPro" id="IPR040452">
    <property type="entry name" value="SfsA_C"/>
</dbReference>
<reference evidence="4 5" key="1">
    <citation type="submission" date="2010-08" db="EMBL/GenBank/DDBJ databases">
        <title>Complete sequence of Clostridium cellulovorans 743B.</title>
        <authorList>
            <consortium name="US DOE Joint Genome Institute"/>
            <person name="Lucas S."/>
            <person name="Copeland A."/>
            <person name="Lapidus A."/>
            <person name="Cheng J.-F."/>
            <person name="Bruce D."/>
            <person name="Goodwin L."/>
            <person name="Pitluck S."/>
            <person name="Chertkov O."/>
            <person name="Detter J.C."/>
            <person name="Han C."/>
            <person name="Tapia R."/>
            <person name="Land M."/>
            <person name="Hauser L."/>
            <person name="Chang Y.-J."/>
            <person name="Jeffries C."/>
            <person name="Kyrpides N."/>
            <person name="Ivanova N."/>
            <person name="Mikhailova N."/>
            <person name="Hemme C.L."/>
            <person name="Woyke T."/>
        </authorList>
    </citation>
    <scope>NUCLEOTIDE SEQUENCE [LARGE SCALE GENOMIC DNA]</scope>
    <source>
        <strain evidence="5">ATCC 35296 / DSM 3052 / OCM 3 / 743B</strain>
    </source>
</reference>
<comment type="similarity">
    <text evidence="1">Belongs to the SfsA family.</text>
</comment>
<evidence type="ECO:0000313" key="4">
    <source>
        <dbReference type="EMBL" id="ADL49850.1"/>
    </source>
</evidence>
<gene>
    <name evidence="1" type="primary">sfsA</name>
    <name evidence="4" type="ordered locus">Clocel_0061</name>
</gene>
<evidence type="ECO:0000256" key="1">
    <source>
        <dbReference type="HAMAP-Rule" id="MF_00095"/>
    </source>
</evidence>
<feature type="domain" description="Sugar fermentation stimulation protein C-terminal" evidence="2">
    <location>
        <begin position="81"/>
        <end position="217"/>
    </location>
</feature>
<feature type="domain" description="SfsA N-terminal OB" evidence="3">
    <location>
        <begin position="13"/>
        <end position="78"/>
    </location>
</feature>
<dbReference type="EMBL" id="CP002160">
    <property type="protein sequence ID" value="ADL49850.1"/>
    <property type="molecule type" value="Genomic_DNA"/>
</dbReference>
<dbReference type="Gene3D" id="2.40.50.580">
    <property type="match status" value="1"/>
</dbReference>
<dbReference type="InterPro" id="IPR041465">
    <property type="entry name" value="SfsA_N"/>
</dbReference>
<dbReference type="GO" id="GO:0003677">
    <property type="term" value="F:DNA binding"/>
    <property type="evidence" value="ECO:0007669"/>
    <property type="project" value="InterPro"/>
</dbReference>
<dbReference type="CDD" id="cd22359">
    <property type="entry name" value="SfsA-like_bacterial"/>
    <property type="match status" value="1"/>
</dbReference>
<sequence>MDIHQKVVRGTFIKRPNRFQAYVILDGEELLVAVPNTGRCKEILTEGCTVLLREGLNPKRKTKYDLIAGYKGDKLINIDSQAPNKVVEEALKLGKIDILKKYTLVEREKFFGKSRFDFRLTNSQNDIYFLEVKGVTLEEDGHTKFPDAPTERGARHLLELVEARKQGWGAGVLFLIQMDGVTSFSPYDKMDKNFGDALRYAAENGVDIYAYQCSIGEKMLTLDKRVPIFLEEHLKS</sequence>
<dbReference type="PANTHER" id="PTHR30545:SF2">
    <property type="entry name" value="SUGAR FERMENTATION STIMULATION PROTEIN A"/>
    <property type="match status" value="1"/>
</dbReference>
<dbReference type="Pfam" id="PF17746">
    <property type="entry name" value="SfsA_N"/>
    <property type="match status" value="1"/>
</dbReference>
<protein>
    <recommendedName>
        <fullName evidence="1">Sugar fermentation stimulation protein homolog</fullName>
    </recommendedName>
</protein>
<name>D9SMR5_CLOC7</name>
<dbReference type="FunFam" id="2.40.50.580:FF:000002">
    <property type="entry name" value="Sugar fermentation stimulation protein homolog"/>
    <property type="match status" value="1"/>
</dbReference>
<proteinExistence type="inferred from homology"/>
<dbReference type="InterPro" id="IPR005224">
    <property type="entry name" value="SfsA"/>
</dbReference>
<dbReference type="PANTHER" id="PTHR30545">
    <property type="entry name" value="SUGAR FERMENTATION STIMULATION PROTEIN A"/>
    <property type="match status" value="1"/>
</dbReference>
<dbReference type="Proteomes" id="UP000002730">
    <property type="component" value="Chromosome"/>
</dbReference>